<dbReference type="InterPro" id="IPR001608">
    <property type="entry name" value="Ala_racemase_N"/>
</dbReference>
<dbReference type="InterPro" id="IPR029066">
    <property type="entry name" value="PLP-binding_barrel"/>
</dbReference>
<keyword evidence="3" id="KW-1185">Reference proteome</keyword>
<dbReference type="Pfam" id="PF01168">
    <property type="entry name" value="Ala_racemase_N"/>
    <property type="match status" value="1"/>
</dbReference>
<reference evidence="2 3" key="1">
    <citation type="submission" date="2018-03" db="EMBL/GenBank/DDBJ databases">
        <title>Actinopolyspora mortivallis from Sahara, screening for active biomolecules.</title>
        <authorList>
            <person name="Selama O."/>
            <person name="Wellington E.M.H."/>
            <person name="Hacene H."/>
        </authorList>
    </citation>
    <scope>NUCLEOTIDE SEQUENCE [LARGE SCALE GENOMIC DNA]</scope>
    <source>
        <strain evidence="2 3">M5A</strain>
    </source>
</reference>
<feature type="domain" description="Alanine racemase N-terminal" evidence="1">
    <location>
        <begin position="22"/>
        <end position="145"/>
    </location>
</feature>
<evidence type="ECO:0000259" key="1">
    <source>
        <dbReference type="Pfam" id="PF01168"/>
    </source>
</evidence>
<comment type="caution">
    <text evidence="2">The sequence shown here is derived from an EMBL/GenBank/DDBJ whole genome shotgun (WGS) entry which is preliminary data.</text>
</comment>
<dbReference type="InterPro" id="IPR051466">
    <property type="entry name" value="D-amino_acid_metab_enzyme"/>
</dbReference>
<gene>
    <name evidence="2" type="ORF">CEP50_17270</name>
</gene>
<dbReference type="SUPFAM" id="SSF51419">
    <property type="entry name" value="PLP-binding barrel"/>
    <property type="match status" value="1"/>
</dbReference>
<dbReference type="STRING" id="1050202.GCA_000384035_03588"/>
<proteinExistence type="predicted"/>
<organism evidence="2 3">
    <name type="scientific">Actinopolyspora mortivallis</name>
    <dbReference type="NCBI Taxonomy" id="33906"/>
    <lineage>
        <taxon>Bacteria</taxon>
        <taxon>Bacillati</taxon>
        <taxon>Actinomycetota</taxon>
        <taxon>Actinomycetes</taxon>
        <taxon>Actinopolysporales</taxon>
        <taxon>Actinopolysporaceae</taxon>
        <taxon>Actinopolyspora</taxon>
    </lineage>
</organism>
<sequence>MSTSAARLDAATAGLEPPFGVVDLAAFDDNAARLAERARGVPIRVATKSLRCPELIHRVTRRPEFTGLMCYSLPEALWLYRRGLSEDLLVAYPTVDRRALAELADDPGAAAAVTLTVDSAEHLDLIEEATPPSRRLRVCLEVDAGWRPLAKVWPPVLSGRWGDGGPRIGPLRSPVHSPRRARELAREITGRRGLRLVGLLLYEGQIAGIGDRPAGQPLRAAAVRWIRRRSAEELAHRRAAVVEAVTEVGSLEFVNGGGTGSLETTVRERAVTEVAAGSGLVGPTLFDFYREFRPLPAVLFALPVVRRPGRRSATVFAGGYLASGTPGRDRLPTPHLPAGLRLTGAEGAGEVQTPLVGGAASALRPGDRVWFRHAKAGEPAERFDEYHLIESYGPGRDRAVATVPTYRGEGRSFG</sequence>
<evidence type="ECO:0000313" key="3">
    <source>
        <dbReference type="Proteomes" id="UP000239352"/>
    </source>
</evidence>
<accession>A0A2T0GSK2</accession>
<dbReference type="PANTHER" id="PTHR28004:SF2">
    <property type="entry name" value="D-SERINE DEHYDRATASE"/>
    <property type="match status" value="1"/>
</dbReference>
<dbReference type="Proteomes" id="UP000239352">
    <property type="component" value="Unassembled WGS sequence"/>
</dbReference>
<dbReference type="GO" id="GO:0008721">
    <property type="term" value="F:D-serine ammonia-lyase activity"/>
    <property type="evidence" value="ECO:0007669"/>
    <property type="project" value="TreeGrafter"/>
</dbReference>
<dbReference type="EMBL" id="PVSR01000042">
    <property type="protein sequence ID" value="PRW62085.1"/>
    <property type="molecule type" value="Genomic_DNA"/>
</dbReference>
<dbReference type="Gene3D" id="3.20.20.10">
    <property type="entry name" value="Alanine racemase"/>
    <property type="match status" value="1"/>
</dbReference>
<dbReference type="InParanoid" id="A0A2T0GSK2"/>
<dbReference type="GO" id="GO:0036088">
    <property type="term" value="P:D-serine catabolic process"/>
    <property type="evidence" value="ECO:0007669"/>
    <property type="project" value="TreeGrafter"/>
</dbReference>
<protein>
    <submittedName>
        <fullName evidence="2">Alanine racemase</fullName>
    </submittedName>
</protein>
<dbReference type="PANTHER" id="PTHR28004">
    <property type="entry name" value="ZGC:162816-RELATED"/>
    <property type="match status" value="1"/>
</dbReference>
<evidence type="ECO:0000313" key="2">
    <source>
        <dbReference type="EMBL" id="PRW62085.1"/>
    </source>
</evidence>
<name>A0A2T0GSK2_ACTMO</name>
<dbReference type="AlphaFoldDB" id="A0A2T0GSK2"/>